<feature type="region of interest" description="Disordered" evidence="1">
    <location>
        <begin position="1"/>
        <end position="39"/>
    </location>
</feature>
<accession>A0A7J7KQ70</accession>
<evidence type="ECO:0000256" key="1">
    <source>
        <dbReference type="SAM" id="MobiDB-lite"/>
    </source>
</evidence>
<organism evidence="3 4">
    <name type="scientific">Bugula neritina</name>
    <name type="common">Brown bryozoan</name>
    <name type="synonym">Sertularia neritina</name>
    <dbReference type="NCBI Taxonomy" id="10212"/>
    <lineage>
        <taxon>Eukaryota</taxon>
        <taxon>Metazoa</taxon>
        <taxon>Spiralia</taxon>
        <taxon>Lophotrochozoa</taxon>
        <taxon>Bryozoa</taxon>
        <taxon>Gymnolaemata</taxon>
        <taxon>Cheilostomatida</taxon>
        <taxon>Flustrina</taxon>
        <taxon>Buguloidea</taxon>
        <taxon>Bugulidae</taxon>
        <taxon>Bugula</taxon>
    </lineage>
</organism>
<dbReference type="PANTHER" id="PTHR19134:SF449">
    <property type="entry name" value="TYROSINE-PROTEIN PHOSPHATASE 1"/>
    <property type="match status" value="1"/>
</dbReference>
<dbReference type="EMBL" id="VXIV02000156">
    <property type="protein sequence ID" value="KAF6040340.1"/>
    <property type="molecule type" value="Genomic_DNA"/>
</dbReference>
<dbReference type="OrthoDB" id="6161782at2759"/>
<keyword evidence="4" id="KW-1185">Reference proteome</keyword>
<dbReference type="Gene3D" id="3.90.190.10">
    <property type="entry name" value="Protein tyrosine phosphatase superfamily"/>
    <property type="match status" value="1"/>
</dbReference>
<protein>
    <recommendedName>
        <fullName evidence="2">Tyrosine-protein phosphatase domain-containing protein</fullName>
    </recommendedName>
</protein>
<proteinExistence type="predicted"/>
<reference evidence="3" key="1">
    <citation type="submission" date="2020-06" db="EMBL/GenBank/DDBJ databases">
        <title>Draft genome of Bugula neritina, a colonial animal packing powerful symbionts and potential medicines.</title>
        <authorList>
            <person name="Rayko M."/>
        </authorList>
    </citation>
    <scope>NUCLEOTIDE SEQUENCE [LARGE SCALE GENOMIC DNA]</scope>
    <source>
        <strain evidence="3">Kwan_BN1</strain>
    </source>
</reference>
<dbReference type="InterPro" id="IPR029021">
    <property type="entry name" value="Prot-tyrosine_phosphatase-like"/>
</dbReference>
<name>A0A7J7KQ70_BUGNE</name>
<dbReference type="PROSITE" id="PS50055">
    <property type="entry name" value="TYR_PHOSPHATASE_PTP"/>
    <property type="match status" value="1"/>
</dbReference>
<feature type="domain" description="Tyrosine-protein phosphatase" evidence="2">
    <location>
        <begin position="78"/>
        <end position="158"/>
    </location>
</feature>
<dbReference type="GO" id="GO:0004725">
    <property type="term" value="F:protein tyrosine phosphatase activity"/>
    <property type="evidence" value="ECO:0007669"/>
    <property type="project" value="InterPro"/>
</dbReference>
<dbReference type="PANTHER" id="PTHR19134">
    <property type="entry name" value="RECEPTOR-TYPE TYROSINE-PROTEIN PHOSPHATASE"/>
    <property type="match status" value="1"/>
</dbReference>
<sequence length="158" mass="17648">MVHEVPKPAGSAAPPSTVPEPTTLVRENNSAEGSHDQHADNTYENTAKLCSAASRPLLIPQLHSIISAEISTFHKDSFKEEYLLIKAPALPCKVGRLPENVKRNRFKNIIAADETRVKLKVDEYDSDYVNANYIPDYHGQQRFIACQAAHLLLKSVQW</sequence>
<gene>
    <name evidence="3" type="ORF">EB796_001355</name>
</gene>
<dbReference type="InterPro" id="IPR000242">
    <property type="entry name" value="PTP_cat"/>
</dbReference>
<dbReference type="InterPro" id="IPR050348">
    <property type="entry name" value="Protein-Tyr_Phosphatase"/>
</dbReference>
<evidence type="ECO:0000313" key="3">
    <source>
        <dbReference type="EMBL" id="KAF6040340.1"/>
    </source>
</evidence>
<evidence type="ECO:0000259" key="2">
    <source>
        <dbReference type="PROSITE" id="PS50055"/>
    </source>
</evidence>
<comment type="caution">
    <text evidence="3">The sequence shown here is derived from an EMBL/GenBank/DDBJ whole genome shotgun (WGS) entry which is preliminary data.</text>
</comment>
<dbReference type="SUPFAM" id="SSF52799">
    <property type="entry name" value="(Phosphotyrosine protein) phosphatases II"/>
    <property type="match status" value="1"/>
</dbReference>
<dbReference type="AlphaFoldDB" id="A0A7J7KQ70"/>
<evidence type="ECO:0000313" key="4">
    <source>
        <dbReference type="Proteomes" id="UP000593567"/>
    </source>
</evidence>
<dbReference type="Pfam" id="PF00102">
    <property type="entry name" value="Y_phosphatase"/>
    <property type="match status" value="1"/>
</dbReference>
<dbReference type="Proteomes" id="UP000593567">
    <property type="component" value="Unassembled WGS sequence"/>
</dbReference>